<keyword evidence="1" id="KW-1133">Transmembrane helix</keyword>
<keyword evidence="1" id="KW-0812">Transmembrane</keyword>
<reference evidence="2 3" key="1">
    <citation type="submission" date="2017-05" db="EMBL/GenBank/DDBJ databases">
        <title>Vagococcus spp. assemblies.</title>
        <authorList>
            <person name="Gulvik C.A."/>
        </authorList>
    </citation>
    <scope>NUCLEOTIDE SEQUENCE [LARGE SCALE GENOMIC DNA]</scope>
    <source>
        <strain evidence="2 3">SS1714</strain>
    </source>
</reference>
<dbReference type="AlphaFoldDB" id="A0A430B566"/>
<dbReference type="PANTHER" id="PTHR34351">
    <property type="entry name" value="SLR1927 PROTEIN-RELATED"/>
    <property type="match status" value="1"/>
</dbReference>
<dbReference type="OrthoDB" id="9778037at2"/>
<proteinExistence type="predicted"/>
<evidence type="ECO:0000313" key="2">
    <source>
        <dbReference type="EMBL" id="RSU15438.1"/>
    </source>
</evidence>
<dbReference type="RefSeq" id="WP_126793315.1">
    <property type="nucleotide sequence ID" value="NZ_CP060720.1"/>
</dbReference>
<evidence type="ECO:0000256" key="1">
    <source>
        <dbReference type="SAM" id="Phobius"/>
    </source>
</evidence>
<feature type="transmembrane region" description="Helical" evidence="1">
    <location>
        <begin position="5"/>
        <end position="22"/>
    </location>
</feature>
<dbReference type="GeneID" id="95580768"/>
<keyword evidence="1" id="KW-0472">Membrane</keyword>
<feature type="transmembrane region" description="Helical" evidence="1">
    <location>
        <begin position="28"/>
        <end position="49"/>
    </location>
</feature>
<sequence>MRKNRILVVLIWFFLLVLFFLQNSYKPIIVLSFFSIILIIDILLFIFSAKKYEVSTHLKSEFLDNKKISGQLTLKTTNRFLFNQVIVNYMLVNQLTNETIKKQVSFFNLKNNDETLNFQLESEYSGKLRLEVESIRFSDFFHLFEISGIGEISEEELVIYPDSYHFEITPPNFLGDANQTSLVINQNRAKQGDMFDFKTYEVGDPVKNIHWKMSMKEQELIVRELSEEASHKQLILLETNYLTTDSKVSNRSIHALVATFVSTIETMVKNNQTITIGWLSQTSQTIQVETISSKENLQLIEKCLADISYQQADGLVWHYFKDYITQVNYSRIIYLHPDLTRGNFNEFPQTFPIAIGENSNALPNTTHIHAEHYEADIVNLII</sequence>
<gene>
    <name evidence="2" type="ORF">CBF28_06840</name>
</gene>
<dbReference type="EMBL" id="NGKB01000005">
    <property type="protein sequence ID" value="RSU15438.1"/>
    <property type="molecule type" value="Genomic_DNA"/>
</dbReference>
<organism evidence="2 3">
    <name type="scientific">Vagococcus carniphilus</name>
    <dbReference type="NCBI Taxonomy" id="218144"/>
    <lineage>
        <taxon>Bacteria</taxon>
        <taxon>Bacillati</taxon>
        <taxon>Bacillota</taxon>
        <taxon>Bacilli</taxon>
        <taxon>Lactobacillales</taxon>
        <taxon>Enterococcaceae</taxon>
        <taxon>Vagococcus</taxon>
    </lineage>
</organism>
<dbReference type="PANTHER" id="PTHR34351:SF2">
    <property type="entry name" value="DUF58 DOMAIN-CONTAINING PROTEIN"/>
    <property type="match status" value="1"/>
</dbReference>
<comment type="caution">
    <text evidence="2">The sequence shown here is derived from an EMBL/GenBank/DDBJ whole genome shotgun (WGS) entry which is preliminary data.</text>
</comment>
<keyword evidence="3" id="KW-1185">Reference proteome</keyword>
<dbReference type="Proteomes" id="UP000288028">
    <property type="component" value="Unassembled WGS sequence"/>
</dbReference>
<protein>
    <submittedName>
        <fullName evidence="2">Uncharacterized protein</fullName>
    </submittedName>
</protein>
<name>A0A430B566_9ENTE</name>
<accession>A0A430B566</accession>
<evidence type="ECO:0000313" key="3">
    <source>
        <dbReference type="Proteomes" id="UP000288028"/>
    </source>
</evidence>